<dbReference type="SFLD" id="SFLDG01386">
    <property type="entry name" value="main_SPASM_domain-containing"/>
    <property type="match status" value="1"/>
</dbReference>
<dbReference type="EMBL" id="UPPP01000062">
    <property type="protein sequence ID" value="VBB06251.1"/>
    <property type="molecule type" value="Genomic_DNA"/>
</dbReference>
<evidence type="ECO:0000256" key="3">
    <source>
        <dbReference type="ARBA" id="ARBA00023004"/>
    </source>
</evidence>
<keyword evidence="3" id="KW-0408">Iron</keyword>
<evidence type="ECO:0000256" key="1">
    <source>
        <dbReference type="ARBA" id="ARBA00022691"/>
    </source>
</evidence>
<evidence type="ECO:0000313" key="8">
    <source>
        <dbReference type="Proteomes" id="UP000277811"/>
    </source>
</evidence>
<dbReference type="Pfam" id="PF13186">
    <property type="entry name" value="SPASM"/>
    <property type="match status" value="1"/>
</dbReference>
<feature type="domain" description="Radical SAM core" evidence="6">
    <location>
        <begin position="92"/>
        <end position="299"/>
    </location>
</feature>
<keyword evidence="2" id="KW-0479">Metal-binding</keyword>
<keyword evidence="4" id="KW-0411">Iron-sulfur</keyword>
<dbReference type="SFLD" id="SFLDG01216">
    <property type="entry name" value="thioether_bond_formation_requi"/>
    <property type="match status" value="1"/>
</dbReference>
<dbReference type="OrthoDB" id="9810775at2"/>
<keyword evidence="1" id="KW-0949">S-adenosyl-L-methionine</keyword>
<dbReference type="CDD" id="cd01335">
    <property type="entry name" value="Radical_SAM"/>
    <property type="match status" value="1"/>
</dbReference>
<dbReference type="PANTHER" id="PTHR11228">
    <property type="entry name" value="RADICAL SAM DOMAIN PROTEIN"/>
    <property type="match status" value="1"/>
</dbReference>
<evidence type="ECO:0000256" key="4">
    <source>
        <dbReference type="ARBA" id="ARBA00023014"/>
    </source>
</evidence>
<dbReference type="InterPro" id="IPR058240">
    <property type="entry name" value="rSAM_sf"/>
</dbReference>
<dbReference type="RefSeq" id="WP_122627212.1">
    <property type="nucleotide sequence ID" value="NZ_UPPP01000062.1"/>
</dbReference>
<dbReference type="SFLD" id="SFLDF00365">
    <property type="entry name" value="thuricin_CD_(TrnCD-like)"/>
    <property type="match status" value="1"/>
</dbReference>
<reference evidence="7 8" key="1">
    <citation type="submission" date="2018-06" db="EMBL/GenBank/DDBJ databases">
        <authorList>
            <person name="Strepis N."/>
        </authorList>
    </citation>
    <scope>NUCLEOTIDE SEQUENCE [LARGE SCALE GENOMIC DNA]</scope>
    <source>
        <strain evidence="7">LUCI</strain>
    </source>
</reference>
<feature type="region of interest" description="Disordered" evidence="5">
    <location>
        <begin position="269"/>
        <end position="289"/>
    </location>
</feature>
<dbReference type="InterPro" id="IPR023885">
    <property type="entry name" value="4Fe4S-binding_SPASM_dom"/>
</dbReference>
<dbReference type="SFLD" id="SFLDS00029">
    <property type="entry name" value="Radical_SAM"/>
    <property type="match status" value="1"/>
</dbReference>
<sequence length="411" mass="45676">MYYQLNGHCQLVEGKLRGAIYDFHTGKVYSVNRGAVDLLNACREHTLEDLLDVSDPDDQVYLNFIDQLTAKGIGAFYIKQPQPITSTAAATNDKLDFLWLELTSCCNNKCLHCYAASGPCVNQDKIPHERWLSLISEARQAGATAIQLIGGEPLLYPGWRDLVKKAHAEGFELIEIFTNATLIDDECIQFFKDYKVSIATTIYADNAAVHDRVTLQPGSFDKTLQAIKKILAADIPLRIASIIMKANEDQAENIMSLCAELGVEVNPPDVVRPTGRGDDKDLLPQAYKKPPVKPPFHTDQFSFEAAQTNNSCLHGKLAITADGNVIPCIFARSQIYGNILTASLADILNGQPLQQCWHLTKDSIEKCKDCEYRYACHDCRPLAQGTDPAHNWLACSANCSYNPYTGKWEEE</sequence>
<dbReference type="PANTHER" id="PTHR11228:SF34">
    <property type="entry name" value="TUNGSTEN-CONTAINING ALDEHYDE FERREDOXIN OXIDOREDUCTASE COFACTOR MODIFYING PROTEIN"/>
    <property type="match status" value="1"/>
</dbReference>
<dbReference type="InterPro" id="IPR050377">
    <property type="entry name" value="Radical_SAM_PqqE_MftC-like"/>
</dbReference>
<organism evidence="7 8">
    <name type="scientific">Lucifera butyrica</name>
    <dbReference type="NCBI Taxonomy" id="1351585"/>
    <lineage>
        <taxon>Bacteria</taxon>
        <taxon>Bacillati</taxon>
        <taxon>Bacillota</taxon>
        <taxon>Negativicutes</taxon>
        <taxon>Veillonellales</taxon>
        <taxon>Veillonellaceae</taxon>
        <taxon>Lucifera</taxon>
    </lineage>
</organism>
<dbReference type="AlphaFoldDB" id="A0A498R494"/>
<dbReference type="GO" id="GO:0051536">
    <property type="term" value="F:iron-sulfur cluster binding"/>
    <property type="evidence" value="ECO:0007669"/>
    <property type="project" value="UniProtKB-KW"/>
</dbReference>
<dbReference type="PROSITE" id="PS51918">
    <property type="entry name" value="RADICAL_SAM"/>
    <property type="match status" value="1"/>
</dbReference>
<evidence type="ECO:0000256" key="5">
    <source>
        <dbReference type="SAM" id="MobiDB-lite"/>
    </source>
</evidence>
<dbReference type="SFLD" id="SFLDG01067">
    <property type="entry name" value="SPASM/twitch_domain_containing"/>
    <property type="match status" value="1"/>
</dbReference>
<dbReference type="Pfam" id="PF04055">
    <property type="entry name" value="Radical_SAM"/>
    <property type="match status" value="1"/>
</dbReference>
<dbReference type="InterPro" id="IPR013785">
    <property type="entry name" value="Aldolase_TIM"/>
</dbReference>
<dbReference type="SUPFAM" id="SSF102114">
    <property type="entry name" value="Radical SAM enzymes"/>
    <property type="match status" value="1"/>
</dbReference>
<dbReference type="CDD" id="cd21109">
    <property type="entry name" value="SPASM"/>
    <property type="match status" value="1"/>
</dbReference>
<dbReference type="GO" id="GO:0003824">
    <property type="term" value="F:catalytic activity"/>
    <property type="evidence" value="ECO:0007669"/>
    <property type="project" value="InterPro"/>
</dbReference>
<proteinExistence type="predicted"/>
<dbReference type="Gene3D" id="3.20.20.70">
    <property type="entry name" value="Aldolase class I"/>
    <property type="match status" value="1"/>
</dbReference>
<evidence type="ECO:0000259" key="6">
    <source>
        <dbReference type="PROSITE" id="PS51918"/>
    </source>
</evidence>
<protein>
    <submittedName>
        <fullName evidence="7">Radical sam</fullName>
    </submittedName>
</protein>
<evidence type="ECO:0000313" key="7">
    <source>
        <dbReference type="EMBL" id="VBB06251.1"/>
    </source>
</evidence>
<dbReference type="NCBIfam" id="TIGR04085">
    <property type="entry name" value="rSAM_more_4Fe4S"/>
    <property type="match status" value="1"/>
</dbReference>
<gene>
    <name evidence="7" type="ORF">LUCI_1469</name>
</gene>
<dbReference type="Proteomes" id="UP000277811">
    <property type="component" value="Unassembled WGS sequence"/>
</dbReference>
<keyword evidence="8" id="KW-1185">Reference proteome</keyword>
<dbReference type="GO" id="GO:0046872">
    <property type="term" value="F:metal ion binding"/>
    <property type="evidence" value="ECO:0007669"/>
    <property type="project" value="UniProtKB-KW"/>
</dbReference>
<accession>A0A498R494</accession>
<dbReference type="InterPro" id="IPR007197">
    <property type="entry name" value="rSAM"/>
</dbReference>
<evidence type="ECO:0000256" key="2">
    <source>
        <dbReference type="ARBA" id="ARBA00022723"/>
    </source>
</evidence>
<name>A0A498R494_9FIRM</name>